<evidence type="ECO:0000259" key="2">
    <source>
        <dbReference type="PROSITE" id="PS50106"/>
    </source>
</evidence>
<dbReference type="Gene3D" id="2.30.42.10">
    <property type="match status" value="1"/>
</dbReference>
<feature type="compositionally biased region" description="Low complexity" evidence="1">
    <location>
        <begin position="204"/>
        <end position="217"/>
    </location>
</feature>
<gene>
    <name evidence="4" type="ORF">WMSIL1_LOCUS8979</name>
</gene>
<proteinExistence type="predicted"/>
<protein>
    <recommendedName>
        <fullName evidence="6">Segment polarity protein dishevelled</fullName>
    </recommendedName>
</protein>
<dbReference type="InterPro" id="IPR008339">
    <property type="entry name" value="Dishevelled_fam"/>
</dbReference>
<sequence>MPINRISEDASSYSSMTDSTMSLNIVTVTLKMDTVNYLGISIVGQSNRAGDGGIYVGSIMRGGAVALDGRIEPGDMLLEVNGISFEDMSNDDAVRVLREQVQKPGPITLVVAKCWDPNPRPGGLVLSRQEPVRPIDPRAWVLHTNAMTAAGGGTNVSSNPPPNLLTSDGIAAMSDINSTAFSGNYPIQAGGVNNGGKGMLPISNSNASGSSATAKSGPESTVTAGNGTVGPPLMSHLPGSNQAPSEMISEKPQQLTIGTDMALVVRAMLLPDSGLEIHDRTWLKITISNAVIGSDLIDWLFAHVDGFNDRREVRKYAANMLKCGYIRHTVNKNTFSEQCYYVFSELAGSALLNLEEMDSVSEIGGAAAATRQMMSMKNGVTAAAAGSSSVSSAYVRSLPPTGFSSVSAATVTTAPPGTSPFWQTTQGAPMFPGNSQQGPPLPPPPPPINSSGHPMPMGMMPDMQTPDMKGLQQKQQRQTVGVMDDDEGSSIGGSSSSTSSSSSSSTCSSTAQRPPAPPPPPPQQTYSTDTMAPSVHSVSVTPCSCINLRRSRRRNPPKQSATQQGPPVSSVQSRVPQDNHSTATSTVTNRFAEFPEEPAPPSHSAPSISGSSAEGVLPDSRGGRLMSVGPNPPPLPRGLSPLPPTPNQPVSMVAPQLPSCTVAGTSSSDQQRIN</sequence>
<feature type="compositionally biased region" description="Pro residues" evidence="1">
    <location>
        <begin position="439"/>
        <end position="448"/>
    </location>
</feature>
<organism evidence="4 5">
    <name type="scientific">Hymenolepis diminuta</name>
    <name type="common">Rat tapeworm</name>
    <dbReference type="NCBI Taxonomy" id="6216"/>
    <lineage>
        <taxon>Eukaryota</taxon>
        <taxon>Metazoa</taxon>
        <taxon>Spiralia</taxon>
        <taxon>Lophotrochozoa</taxon>
        <taxon>Platyhelminthes</taxon>
        <taxon>Cestoda</taxon>
        <taxon>Eucestoda</taxon>
        <taxon>Cyclophyllidea</taxon>
        <taxon>Hymenolepididae</taxon>
        <taxon>Hymenolepis</taxon>
    </lineage>
</organism>
<reference evidence="4 5" key="1">
    <citation type="submission" date="2019-07" db="EMBL/GenBank/DDBJ databases">
        <authorList>
            <person name="Jastrzebski P J."/>
            <person name="Paukszto L."/>
            <person name="Jastrzebski P J."/>
        </authorList>
    </citation>
    <scope>NUCLEOTIDE SEQUENCE [LARGE SCALE GENOMIC DNA]</scope>
    <source>
        <strain evidence="4 5">WMS-il1</strain>
    </source>
</reference>
<dbReference type="GO" id="GO:0060070">
    <property type="term" value="P:canonical Wnt signaling pathway"/>
    <property type="evidence" value="ECO:0007669"/>
    <property type="project" value="TreeGrafter"/>
</dbReference>
<dbReference type="InterPro" id="IPR015506">
    <property type="entry name" value="Dsh/Dvl-rel"/>
</dbReference>
<evidence type="ECO:0000313" key="4">
    <source>
        <dbReference type="EMBL" id="VUZ50019.1"/>
    </source>
</evidence>
<dbReference type="InterPro" id="IPR036390">
    <property type="entry name" value="WH_DNA-bd_sf"/>
</dbReference>
<dbReference type="Pfam" id="PF00595">
    <property type="entry name" value="PDZ"/>
    <property type="match status" value="1"/>
</dbReference>
<dbReference type="FunFam" id="1.10.10.10:FF:000040">
    <property type="entry name" value="segment polarity protein dishevelled homolog DVL-3"/>
    <property type="match status" value="1"/>
</dbReference>
<evidence type="ECO:0000256" key="1">
    <source>
        <dbReference type="SAM" id="MobiDB-lite"/>
    </source>
</evidence>
<feature type="region of interest" description="Disordered" evidence="1">
    <location>
        <begin position="551"/>
        <end position="674"/>
    </location>
</feature>
<dbReference type="PANTHER" id="PTHR10878">
    <property type="entry name" value="SEGMENT POLARITY PROTEIN DISHEVELLED"/>
    <property type="match status" value="1"/>
</dbReference>
<dbReference type="PRINTS" id="PR01760">
    <property type="entry name" value="DISHEVELLED"/>
</dbReference>
<feature type="domain" description="DEP" evidence="3">
    <location>
        <begin position="271"/>
        <end position="345"/>
    </location>
</feature>
<name>A0A564YSP2_HYMDI</name>
<feature type="compositionally biased region" description="Polar residues" evidence="1">
    <location>
        <begin position="524"/>
        <end position="535"/>
    </location>
</feature>
<feature type="compositionally biased region" description="Polar residues" evidence="1">
    <location>
        <begin position="557"/>
        <end position="589"/>
    </location>
</feature>
<feature type="region of interest" description="Disordered" evidence="1">
    <location>
        <begin position="415"/>
        <end position="535"/>
    </location>
</feature>
<dbReference type="CDD" id="cd06717">
    <property type="entry name" value="PDZ_Dishevelled-like"/>
    <property type="match status" value="1"/>
</dbReference>
<dbReference type="InterPro" id="IPR000591">
    <property type="entry name" value="DEP_dom"/>
</dbReference>
<feature type="compositionally biased region" description="Pro residues" evidence="1">
    <location>
        <begin position="630"/>
        <end position="647"/>
    </location>
</feature>
<dbReference type="GO" id="GO:0035556">
    <property type="term" value="P:intracellular signal transduction"/>
    <property type="evidence" value="ECO:0007669"/>
    <property type="project" value="InterPro"/>
</dbReference>
<feature type="region of interest" description="Disordered" evidence="1">
    <location>
        <begin position="204"/>
        <end position="223"/>
    </location>
</feature>
<accession>A0A564YSP2</accession>
<dbReference type="SMART" id="SM00049">
    <property type="entry name" value="DEP"/>
    <property type="match status" value="1"/>
</dbReference>
<dbReference type="EMBL" id="CABIJS010000344">
    <property type="protein sequence ID" value="VUZ50019.1"/>
    <property type="molecule type" value="Genomic_DNA"/>
</dbReference>
<dbReference type="SUPFAM" id="SSF50156">
    <property type="entry name" value="PDZ domain-like"/>
    <property type="match status" value="1"/>
</dbReference>
<evidence type="ECO:0000313" key="5">
    <source>
        <dbReference type="Proteomes" id="UP000321570"/>
    </source>
</evidence>
<evidence type="ECO:0000259" key="3">
    <source>
        <dbReference type="PROSITE" id="PS50186"/>
    </source>
</evidence>
<dbReference type="SMART" id="SM00228">
    <property type="entry name" value="PDZ"/>
    <property type="match status" value="1"/>
</dbReference>
<dbReference type="PROSITE" id="PS50106">
    <property type="entry name" value="PDZ"/>
    <property type="match status" value="1"/>
</dbReference>
<dbReference type="FunFam" id="2.30.42.10:FF:000014">
    <property type="entry name" value="Segment polarity protein dishevelled homolog DVL-3"/>
    <property type="match status" value="1"/>
</dbReference>
<dbReference type="SUPFAM" id="SSF46785">
    <property type="entry name" value="Winged helix' DNA-binding domain"/>
    <property type="match status" value="1"/>
</dbReference>
<dbReference type="PROSITE" id="PS50186">
    <property type="entry name" value="DEP"/>
    <property type="match status" value="1"/>
</dbReference>
<dbReference type="GO" id="GO:0005829">
    <property type="term" value="C:cytosol"/>
    <property type="evidence" value="ECO:0007669"/>
    <property type="project" value="TreeGrafter"/>
</dbReference>
<feature type="compositionally biased region" description="Pro residues" evidence="1">
    <location>
        <begin position="514"/>
        <end position="523"/>
    </location>
</feature>
<dbReference type="InterPro" id="IPR001478">
    <property type="entry name" value="PDZ"/>
</dbReference>
<dbReference type="AlphaFoldDB" id="A0A564YSP2"/>
<feature type="compositionally biased region" description="Polar residues" evidence="1">
    <location>
        <begin position="658"/>
        <end position="674"/>
    </location>
</feature>
<dbReference type="Pfam" id="PF00610">
    <property type="entry name" value="DEP"/>
    <property type="match status" value="1"/>
</dbReference>
<feature type="compositionally biased region" description="Polar residues" evidence="1">
    <location>
        <begin position="415"/>
        <end position="427"/>
    </location>
</feature>
<dbReference type="InterPro" id="IPR036388">
    <property type="entry name" value="WH-like_DNA-bd_sf"/>
</dbReference>
<dbReference type="Gene3D" id="1.10.10.10">
    <property type="entry name" value="Winged helix-like DNA-binding domain superfamily/Winged helix DNA-binding domain"/>
    <property type="match status" value="1"/>
</dbReference>
<feature type="domain" description="PDZ" evidence="2">
    <location>
        <begin position="27"/>
        <end position="99"/>
    </location>
</feature>
<dbReference type="Proteomes" id="UP000321570">
    <property type="component" value="Unassembled WGS sequence"/>
</dbReference>
<dbReference type="CDD" id="cd04438">
    <property type="entry name" value="DEP_dishevelled"/>
    <property type="match status" value="1"/>
</dbReference>
<keyword evidence="5" id="KW-1185">Reference proteome</keyword>
<evidence type="ECO:0008006" key="6">
    <source>
        <dbReference type="Google" id="ProtNLM"/>
    </source>
</evidence>
<dbReference type="InterPro" id="IPR036034">
    <property type="entry name" value="PDZ_sf"/>
</dbReference>
<feature type="compositionally biased region" description="Low complexity" evidence="1">
    <location>
        <begin position="449"/>
        <end position="468"/>
    </location>
</feature>
<feature type="compositionally biased region" description="Low complexity" evidence="1">
    <location>
        <begin position="604"/>
        <end position="614"/>
    </location>
</feature>
<feature type="compositionally biased region" description="Low complexity" evidence="1">
    <location>
        <begin position="492"/>
        <end position="510"/>
    </location>
</feature>
<dbReference type="PANTHER" id="PTHR10878:SF25">
    <property type="entry name" value="SEGMENT POLARITY PROTEIN DISHEVELLED"/>
    <property type="match status" value="1"/>
</dbReference>